<dbReference type="EMBL" id="AHFL01000069">
    <property type="protein sequence ID" value="EOO60379.1"/>
    <property type="molecule type" value="Genomic_DNA"/>
</dbReference>
<dbReference type="Proteomes" id="UP000014023">
    <property type="component" value="Unassembled WGS sequence"/>
</dbReference>
<comment type="caution">
    <text evidence="1">The sequence shown here is derived from an EMBL/GenBank/DDBJ whole genome shotgun (WGS) entry which is preliminary data.</text>
</comment>
<dbReference type="AlphaFoldDB" id="A0A9W5PYD4"/>
<reference evidence="1 2" key="1">
    <citation type="submission" date="2012-12" db="EMBL/GenBank/DDBJ databases">
        <title>The Genome Sequence of Bacillus cereus VD196.</title>
        <authorList>
            <consortium name="The Broad Institute Genome Sequencing Platform"/>
            <consortium name="The Broad Institute Genome Sequencing Center for Infectious Disease"/>
            <person name="Feldgarden M."/>
            <person name="Van der Auwera G.A."/>
            <person name="Mahillon J."/>
            <person name="Duprez V."/>
            <person name="Timmery S."/>
            <person name="Mattelet C."/>
            <person name="Dierick K."/>
            <person name="Sun M."/>
            <person name="Yu Z."/>
            <person name="Zhu L."/>
            <person name="Hu X."/>
            <person name="Shank E.B."/>
            <person name="Swiecicka I."/>
            <person name="Hansen B.M."/>
            <person name="Andrup L."/>
            <person name="Walker B."/>
            <person name="Young S.K."/>
            <person name="Zeng Q."/>
            <person name="Gargeya S."/>
            <person name="Fitzgerald M."/>
            <person name="Haas B."/>
            <person name="Abouelleil A."/>
            <person name="Alvarado L."/>
            <person name="Arachchi H.M."/>
            <person name="Berlin A.M."/>
            <person name="Chapman S.B."/>
            <person name="Dewar J."/>
            <person name="Goldberg J."/>
            <person name="Griggs A."/>
            <person name="Gujja S."/>
            <person name="Hansen M."/>
            <person name="Howarth C."/>
            <person name="Imamovic A."/>
            <person name="Larimer J."/>
            <person name="McCowan C."/>
            <person name="Murphy C."/>
            <person name="Neiman D."/>
            <person name="Pearson M."/>
            <person name="Priest M."/>
            <person name="Roberts A."/>
            <person name="Saif S."/>
            <person name="Shea T."/>
            <person name="Sisk P."/>
            <person name="Sykes S."/>
            <person name="Wortman J."/>
            <person name="Nusbaum C."/>
            <person name="Birren B."/>
        </authorList>
    </citation>
    <scope>NUCLEOTIDE SEQUENCE [LARGE SCALE GENOMIC DNA]</scope>
    <source>
        <strain evidence="1 2">VD196</strain>
    </source>
</reference>
<dbReference type="RefSeq" id="WP_000530002.1">
    <property type="nucleotide sequence ID" value="NZ_KB976270.1"/>
</dbReference>
<proteinExistence type="predicted"/>
<accession>A0A9W5PYD4</accession>
<gene>
    <name evidence="1" type="ORF">IKE_05980</name>
</gene>
<sequence length="146" mass="17553">MGQKYDFHKMKIEFFIKSTEELKKEVQEALTFSALLVRCLGEILKESEKEQFKNTFSEYESLNHLIGNFLFKLMDGSYNLPQFINFLEKADTHYEQYKYKNGIAFGLTNYYELFNEYQETLFKHPNLLPFKEEFIEKLEAIPCFNY</sequence>
<organism evidence="1 2">
    <name type="scientific">Bacillus cereus VD196</name>
    <dbReference type="NCBI Taxonomy" id="1053243"/>
    <lineage>
        <taxon>Bacteria</taxon>
        <taxon>Bacillati</taxon>
        <taxon>Bacillota</taxon>
        <taxon>Bacilli</taxon>
        <taxon>Bacillales</taxon>
        <taxon>Bacillaceae</taxon>
        <taxon>Bacillus</taxon>
        <taxon>Bacillus cereus group</taxon>
    </lineage>
</organism>
<name>A0A9W5PYD4_BACCE</name>
<evidence type="ECO:0000313" key="1">
    <source>
        <dbReference type="EMBL" id="EOO60379.1"/>
    </source>
</evidence>
<protein>
    <submittedName>
        <fullName evidence="1">Uncharacterized protein</fullName>
    </submittedName>
</protein>
<evidence type="ECO:0000313" key="2">
    <source>
        <dbReference type="Proteomes" id="UP000014023"/>
    </source>
</evidence>